<organism evidence="1 2">
    <name type="scientific">Paramecium sonneborni</name>
    <dbReference type="NCBI Taxonomy" id="65129"/>
    <lineage>
        <taxon>Eukaryota</taxon>
        <taxon>Sar</taxon>
        <taxon>Alveolata</taxon>
        <taxon>Ciliophora</taxon>
        <taxon>Intramacronucleata</taxon>
        <taxon>Oligohymenophorea</taxon>
        <taxon>Peniculida</taxon>
        <taxon>Parameciidae</taxon>
        <taxon>Paramecium</taxon>
    </lineage>
</organism>
<gene>
    <name evidence="1" type="ORF">PSON_ATCC_30995.1.T0170386</name>
</gene>
<dbReference type="AlphaFoldDB" id="A0A8S1LKX8"/>
<accession>A0A8S1LKX8</accession>
<reference evidence="1" key="1">
    <citation type="submission" date="2021-01" db="EMBL/GenBank/DDBJ databases">
        <authorList>
            <consortium name="Genoscope - CEA"/>
            <person name="William W."/>
        </authorList>
    </citation>
    <scope>NUCLEOTIDE SEQUENCE</scope>
</reference>
<name>A0A8S1LKX8_9CILI</name>
<protein>
    <submittedName>
        <fullName evidence="1">Uncharacterized protein</fullName>
    </submittedName>
</protein>
<dbReference type="Proteomes" id="UP000692954">
    <property type="component" value="Unassembled WGS sequence"/>
</dbReference>
<evidence type="ECO:0000313" key="1">
    <source>
        <dbReference type="EMBL" id="CAD8063394.1"/>
    </source>
</evidence>
<comment type="caution">
    <text evidence="1">The sequence shown here is derived from an EMBL/GenBank/DDBJ whole genome shotgun (WGS) entry which is preliminary data.</text>
</comment>
<proteinExistence type="predicted"/>
<sequence length="122" mass="15052">MLSKNNYFLNEYILSHSNLKLYIFHLIMKECTHNLMDYIYINHKHFYKYLHQLKEIRDNYNWIIKQANIYYSQNNILQFENIQCNLSLQFHNQIVIFTESNNQEFLNCKCKHQLKLKCIPQN</sequence>
<evidence type="ECO:0000313" key="2">
    <source>
        <dbReference type="Proteomes" id="UP000692954"/>
    </source>
</evidence>
<dbReference type="EMBL" id="CAJJDN010000017">
    <property type="protein sequence ID" value="CAD8063394.1"/>
    <property type="molecule type" value="Genomic_DNA"/>
</dbReference>
<keyword evidence="2" id="KW-1185">Reference proteome</keyword>